<feature type="compositionally biased region" description="Low complexity" evidence="1">
    <location>
        <begin position="250"/>
        <end position="264"/>
    </location>
</feature>
<feature type="region of interest" description="Disordered" evidence="1">
    <location>
        <begin position="40"/>
        <end position="59"/>
    </location>
</feature>
<evidence type="ECO:0000313" key="3">
    <source>
        <dbReference type="Proteomes" id="UP000693970"/>
    </source>
</evidence>
<sequence length="768" mass="84414">MNEFDVCKVAREEATARVETILRVVDELIQTTSSSNDEKESLSVTVSFGSNNSNKSSSSSPLLLLRTLYQDELGVLSKNNCQWDNNNQENPDRNKSMLFILQEQDLNVASILEPLVSNTRFDGWMIFDMTNISTSTTTTPATVTSDNQNHNSIFHRLAPGIHSNLLISNSIIKLPNCRVYKNAIVSHSYIGTDAIIVNCGQISGRGTDGDRNQHGLLSITVGAEAGGGRPLLLTPEATMKDVTQQLRNPSSSSSSSTLSSSSASCKWPSLTFVSDGGVMIRDTPLLRNSFLYPGSAIHAASSVSNTLLFPGARITNASVVSNVVMQWDCSIIDQSNVHDVLLMEQSHIGPSSTMVASSVLGPDANVSAGEVHHSIVGPNTNAHHQSLLISVLWPHGRGNVGYGANVGSNHTGRLPDQEAFAGEGLFWGLSCVVKFPIDFTDAPYSIVAAGTQLDPAQRIRMPFSLLLPNNNNSNNNSTGNRTEIVPGWVWQSSLYTIVRNDDKYANRRKAKRHAYYTGWKIVRPTTVQLCRRARRALQQSLEKGSTEPTTTTTATTTTTFITDVEGIGTNLILTERGRDIGIAAYTNCIQRYALKGLLDWTTATAEGVDPSDFSNAIREEFWEKRNNSNNNSDINYDRFDDALRDDPSVEWPSFPWEEDDIGTPMKEWDYQRYLLLEEFPLNSSDDVMTWITTLLEQCVHMEQEFARRVAKSKARDDVKGAATIPGYAESHVPSKQDPVVIKTRAAANEVDNSVKTILSRVDGQGGRI</sequence>
<evidence type="ECO:0000313" key="2">
    <source>
        <dbReference type="EMBL" id="KAG7372922.1"/>
    </source>
</evidence>
<feature type="region of interest" description="Disordered" evidence="1">
    <location>
        <begin position="243"/>
        <end position="264"/>
    </location>
</feature>
<reference evidence="2" key="1">
    <citation type="journal article" date="2021" name="Sci. Rep.">
        <title>Diploid genomic architecture of Nitzschia inconspicua, an elite biomass production diatom.</title>
        <authorList>
            <person name="Oliver A."/>
            <person name="Podell S."/>
            <person name="Pinowska A."/>
            <person name="Traller J.C."/>
            <person name="Smith S.R."/>
            <person name="McClure R."/>
            <person name="Beliaev A."/>
            <person name="Bohutskyi P."/>
            <person name="Hill E.A."/>
            <person name="Rabines A."/>
            <person name="Zheng H."/>
            <person name="Allen L.Z."/>
            <person name="Kuo A."/>
            <person name="Grigoriev I.V."/>
            <person name="Allen A.E."/>
            <person name="Hazlebeck D."/>
            <person name="Allen E.E."/>
        </authorList>
    </citation>
    <scope>NUCLEOTIDE SEQUENCE</scope>
    <source>
        <strain evidence="2">Hildebrandi</strain>
    </source>
</reference>
<proteinExistence type="predicted"/>
<dbReference type="EMBL" id="JAGRRH010000002">
    <property type="protein sequence ID" value="KAG7372922.1"/>
    <property type="molecule type" value="Genomic_DNA"/>
</dbReference>
<protein>
    <submittedName>
        <fullName evidence="2">Uncharacterized protein</fullName>
    </submittedName>
</protein>
<accession>A0A9K3M324</accession>
<comment type="caution">
    <text evidence="2">The sequence shown here is derived from an EMBL/GenBank/DDBJ whole genome shotgun (WGS) entry which is preliminary data.</text>
</comment>
<feature type="compositionally biased region" description="Low complexity" evidence="1">
    <location>
        <begin position="50"/>
        <end position="59"/>
    </location>
</feature>
<gene>
    <name evidence="2" type="ORF">IV203_033646</name>
</gene>
<evidence type="ECO:0000256" key="1">
    <source>
        <dbReference type="SAM" id="MobiDB-lite"/>
    </source>
</evidence>
<reference evidence="2" key="2">
    <citation type="submission" date="2021-04" db="EMBL/GenBank/DDBJ databases">
        <authorList>
            <person name="Podell S."/>
        </authorList>
    </citation>
    <scope>NUCLEOTIDE SEQUENCE</scope>
    <source>
        <strain evidence="2">Hildebrandi</strain>
    </source>
</reference>
<dbReference type="Proteomes" id="UP000693970">
    <property type="component" value="Unassembled WGS sequence"/>
</dbReference>
<dbReference type="OrthoDB" id="118763at2759"/>
<keyword evidence="3" id="KW-1185">Reference proteome</keyword>
<dbReference type="AlphaFoldDB" id="A0A9K3M324"/>
<name>A0A9K3M324_9STRA</name>
<organism evidence="2 3">
    <name type="scientific">Nitzschia inconspicua</name>
    <dbReference type="NCBI Taxonomy" id="303405"/>
    <lineage>
        <taxon>Eukaryota</taxon>
        <taxon>Sar</taxon>
        <taxon>Stramenopiles</taxon>
        <taxon>Ochrophyta</taxon>
        <taxon>Bacillariophyta</taxon>
        <taxon>Bacillariophyceae</taxon>
        <taxon>Bacillariophycidae</taxon>
        <taxon>Bacillariales</taxon>
        <taxon>Bacillariaceae</taxon>
        <taxon>Nitzschia</taxon>
    </lineage>
</organism>